<name>H5X3I9_9PSEU</name>
<sequence length="114" mass="12335">MTPMPEGRDSGSERADVTQLWQGMVAVGRLRHPRTHLALIVVLGVLGAVCLLATITRMSALPLLPLLPLSVAAYAQWRARNASSDRNLVAWVTLLATSVAVCIWLVALVGRILR</sequence>
<keyword evidence="1" id="KW-0472">Membrane</keyword>
<feature type="transmembrane region" description="Helical" evidence="1">
    <location>
        <begin position="89"/>
        <end position="113"/>
    </location>
</feature>
<reference evidence="2 3" key="1">
    <citation type="journal article" date="2012" name="Stand. Genomic Sci.">
        <title>Genome sequence of the ocean sediment bacterium Saccharomonospora marina type strain (XMU15(T)).</title>
        <authorList>
            <person name="Klenk H.P."/>
            <person name="Lu M."/>
            <person name="Lucas S."/>
            <person name="Lapidus A."/>
            <person name="Copeland A."/>
            <person name="Pitluck S."/>
            <person name="Goodwin L.A."/>
            <person name="Han C."/>
            <person name="Tapia R."/>
            <person name="Brambilla E.M."/>
            <person name="Potter G."/>
            <person name="Land M."/>
            <person name="Ivanova N."/>
            <person name="Rohde M."/>
            <person name="Goker M."/>
            <person name="Detter J.C."/>
            <person name="Li W.J."/>
            <person name="Kyrpides N.C."/>
            <person name="Woyke T."/>
        </authorList>
    </citation>
    <scope>NUCLEOTIDE SEQUENCE [LARGE SCALE GENOMIC DNA]</scope>
    <source>
        <strain evidence="2 3">XMU15</strain>
    </source>
</reference>
<evidence type="ECO:0000313" key="3">
    <source>
        <dbReference type="Proteomes" id="UP000004926"/>
    </source>
</evidence>
<dbReference type="eggNOG" id="ENOG503490Y">
    <property type="taxonomic scope" value="Bacteria"/>
</dbReference>
<keyword evidence="1" id="KW-0812">Transmembrane</keyword>
<dbReference type="STRING" id="882083.SacmaDRAFT_1652"/>
<gene>
    <name evidence="2" type="ORF">SacmaDRAFT_1652</name>
</gene>
<keyword evidence="1" id="KW-1133">Transmembrane helix</keyword>
<dbReference type="Proteomes" id="UP000004926">
    <property type="component" value="Chromosome"/>
</dbReference>
<evidence type="ECO:0000256" key="1">
    <source>
        <dbReference type="SAM" id="Phobius"/>
    </source>
</evidence>
<dbReference type="HOGENOM" id="CLU_2083169_0_0_11"/>
<organism evidence="2 3">
    <name type="scientific">Saccharomonospora marina XMU15</name>
    <dbReference type="NCBI Taxonomy" id="882083"/>
    <lineage>
        <taxon>Bacteria</taxon>
        <taxon>Bacillati</taxon>
        <taxon>Actinomycetota</taxon>
        <taxon>Actinomycetes</taxon>
        <taxon>Pseudonocardiales</taxon>
        <taxon>Pseudonocardiaceae</taxon>
        <taxon>Saccharomonospora</taxon>
    </lineage>
</organism>
<dbReference type="AlphaFoldDB" id="H5X3I9"/>
<accession>H5X3I9</accession>
<evidence type="ECO:0000313" key="2">
    <source>
        <dbReference type="EMBL" id="EHR49923.1"/>
    </source>
</evidence>
<dbReference type="EMBL" id="CM001439">
    <property type="protein sequence ID" value="EHR49923.1"/>
    <property type="molecule type" value="Genomic_DNA"/>
</dbReference>
<protein>
    <submittedName>
        <fullName evidence="2">Uncharacterized protein</fullName>
    </submittedName>
</protein>
<feature type="transmembrane region" description="Helical" evidence="1">
    <location>
        <begin position="37"/>
        <end position="55"/>
    </location>
</feature>
<keyword evidence="3" id="KW-1185">Reference proteome</keyword>
<proteinExistence type="predicted"/>